<dbReference type="OrthoDB" id="9759601at2"/>
<protein>
    <submittedName>
        <fullName evidence="2">Histidine kinase</fullName>
    </submittedName>
</protein>
<dbReference type="SMART" id="SM00471">
    <property type="entry name" value="HDc"/>
    <property type="match status" value="1"/>
</dbReference>
<gene>
    <name evidence="2" type="ORF">A7K91_03920</name>
</gene>
<proteinExistence type="predicted"/>
<evidence type="ECO:0000259" key="1">
    <source>
        <dbReference type="PROSITE" id="PS51832"/>
    </source>
</evidence>
<keyword evidence="2" id="KW-0418">Kinase</keyword>
<dbReference type="Pfam" id="PF13487">
    <property type="entry name" value="HD_5"/>
    <property type="match status" value="1"/>
</dbReference>
<dbReference type="InterPro" id="IPR037522">
    <property type="entry name" value="HD_GYP_dom"/>
</dbReference>
<dbReference type="InterPro" id="IPR003018">
    <property type="entry name" value="GAF"/>
</dbReference>
<dbReference type="PROSITE" id="PS51832">
    <property type="entry name" value="HD_GYP"/>
    <property type="match status" value="1"/>
</dbReference>
<dbReference type="CDD" id="cd00077">
    <property type="entry name" value="HDc"/>
    <property type="match status" value="1"/>
</dbReference>
<dbReference type="RefSeq" id="WP_068683743.1">
    <property type="nucleotide sequence ID" value="NZ_LYPA01000064.1"/>
</dbReference>
<keyword evidence="2" id="KW-0808">Transferase</keyword>
<dbReference type="STRING" id="1844972.A7K91_03920"/>
<dbReference type="InterPro" id="IPR052020">
    <property type="entry name" value="Cyclic_di-GMP/3'3'-cGAMP_PDE"/>
</dbReference>
<dbReference type="GO" id="GO:0016301">
    <property type="term" value="F:kinase activity"/>
    <property type="evidence" value="ECO:0007669"/>
    <property type="project" value="UniProtKB-KW"/>
</dbReference>
<evidence type="ECO:0000313" key="2">
    <source>
        <dbReference type="EMBL" id="OBR64739.1"/>
    </source>
</evidence>
<organism evidence="2 3">
    <name type="scientific">Paenibacillus oryzae</name>
    <dbReference type="NCBI Taxonomy" id="1844972"/>
    <lineage>
        <taxon>Bacteria</taxon>
        <taxon>Bacillati</taxon>
        <taxon>Bacillota</taxon>
        <taxon>Bacilli</taxon>
        <taxon>Bacillales</taxon>
        <taxon>Paenibacillaceae</taxon>
        <taxon>Paenibacillus</taxon>
    </lineage>
</organism>
<dbReference type="Pfam" id="PF01590">
    <property type="entry name" value="GAF"/>
    <property type="match status" value="1"/>
</dbReference>
<dbReference type="InterPro" id="IPR029016">
    <property type="entry name" value="GAF-like_dom_sf"/>
</dbReference>
<dbReference type="InterPro" id="IPR003607">
    <property type="entry name" value="HD/PDEase_dom"/>
</dbReference>
<name>A0A1A5YGM5_9BACL</name>
<accession>A0A1A5YGM5</accession>
<dbReference type="SUPFAM" id="SSF109604">
    <property type="entry name" value="HD-domain/PDEase-like"/>
    <property type="match status" value="1"/>
</dbReference>
<comment type="caution">
    <text evidence="2">The sequence shown here is derived from an EMBL/GenBank/DDBJ whole genome shotgun (WGS) entry which is preliminary data.</text>
</comment>
<dbReference type="Proteomes" id="UP000092024">
    <property type="component" value="Unassembled WGS sequence"/>
</dbReference>
<dbReference type="AlphaFoldDB" id="A0A1A5YGM5"/>
<dbReference type="EMBL" id="LYPA01000064">
    <property type="protein sequence ID" value="OBR64739.1"/>
    <property type="molecule type" value="Genomic_DNA"/>
</dbReference>
<dbReference type="SMART" id="SM00065">
    <property type="entry name" value="GAF"/>
    <property type="match status" value="1"/>
</dbReference>
<keyword evidence="3" id="KW-1185">Reference proteome</keyword>
<dbReference type="PANTHER" id="PTHR45228">
    <property type="entry name" value="CYCLIC DI-GMP PHOSPHODIESTERASE TM_0186-RELATED"/>
    <property type="match status" value="1"/>
</dbReference>
<evidence type="ECO:0000313" key="3">
    <source>
        <dbReference type="Proteomes" id="UP000092024"/>
    </source>
</evidence>
<dbReference type="Gene3D" id="1.10.3210.10">
    <property type="entry name" value="Hypothetical protein af1432"/>
    <property type="match status" value="1"/>
</dbReference>
<reference evidence="2 3" key="1">
    <citation type="submission" date="2016-05" db="EMBL/GenBank/DDBJ databases">
        <title>Paenibacillus oryzae. sp. nov., isolated from the rice root.</title>
        <authorList>
            <person name="Zhang J."/>
            <person name="Zhang X."/>
        </authorList>
    </citation>
    <scope>NUCLEOTIDE SEQUENCE [LARGE SCALE GENOMIC DNA]</scope>
    <source>
        <strain evidence="2 3">1DrF-4</strain>
    </source>
</reference>
<sequence>MNQVSGNAEELLAVIFDYTARIANENRLKHVLVLMADMGRDMVKADRCAVWLIDHEAGQLFTAIAHGVGEIRISAGTGIVGACIAKGEPLLIEDAYLDKRHSSDSDKKTGYRTKAVLCIPFRNNAGEVIGAYQAINKLGAEEVFTSQDLRHLSLAAAYTGKALEAVMLHEEMLETQKEIISVMGEIGETRSRETGHHVRRVAQYSYLLALGLGMEEKEADLLRSVSPMHDIGKVAIPDSILLKPGKLTEEEFQQMKNHTLIGHQLLRHSKREMLQAASIVALQHHEKWDGSGYPNGLKGEDIHLYGRITAVADVFDALGSSRSYKKAWELEDIIKLLADEKGKHFDPKVVDAFMDMLPRILEVRDAECD</sequence>
<dbReference type="PANTHER" id="PTHR45228:SF9">
    <property type="entry name" value="3'3'-CGAMP-SPECIFIC PHOSPHODIESTERASE 2"/>
    <property type="match status" value="1"/>
</dbReference>
<dbReference type="Gene3D" id="3.30.450.40">
    <property type="match status" value="1"/>
</dbReference>
<feature type="domain" description="HD-GYP" evidence="1">
    <location>
        <begin position="172"/>
        <end position="369"/>
    </location>
</feature>
<dbReference type="SUPFAM" id="SSF55781">
    <property type="entry name" value="GAF domain-like"/>
    <property type="match status" value="1"/>
</dbReference>